<dbReference type="Proteomes" id="UP000004090">
    <property type="component" value="Unassembled WGS sequence"/>
</dbReference>
<name>A8RDI1_9FIRM</name>
<reference evidence="1 2" key="2">
    <citation type="submission" date="2007-09" db="EMBL/GenBank/DDBJ databases">
        <authorList>
            <person name="Fulton L."/>
            <person name="Clifton S."/>
            <person name="Fulton B."/>
            <person name="Xu J."/>
            <person name="Minx P."/>
            <person name="Pepin K.H."/>
            <person name="Johnson M."/>
            <person name="Thiruvilangam P."/>
            <person name="Bhonagiri V."/>
            <person name="Nash W.E."/>
            <person name="Mardis E.R."/>
            <person name="Wilson R.K."/>
        </authorList>
    </citation>
    <scope>NUCLEOTIDE SEQUENCE [LARGE SCALE GENOMIC DNA]</scope>
    <source>
        <strain evidence="1 2">DSM 3991</strain>
    </source>
</reference>
<evidence type="ECO:0000313" key="2">
    <source>
        <dbReference type="Proteomes" id="UP000004090"/>
    </source>
</evidence>
<reference evidence="1 2" key="1">
    <citation type="submission" date="2007-09" db="EMBL/GenBank/DDBJ databases">
        <title>Draft genome sequence of Eubacterium dolichum (DSM 3991).</title>
        <authorList>
            <person name="Sudarsanam P."/>
            <person name="Ley R."/>
            <person name="Guruge J."/>
            <person name="Turnbaugh P.J."/>
            <person name="Mahowald M."/>
            <person name="Liep D."/>
            <person name="Gordon J."/>
        </authorList>
    </citation>
    <scope>NUCLEOTIDE SEQUENCE [LARGE SCALE GENOMIC DNA]</scope>
    <source>
        <strain evidence="1 2">DSM 3991</strain>
    </source>
</reference>
<dbReference type="HOGENOM" id="CLU_3356234_0_0_9"/>
<organism evidence="1 2">
    <name type="scientific">Amedibacillus dolichus DSM 3991</name>
    <dbReference type="NCBI Taxonomy" id="428127"/>
    <lineage>
        <taxon>Bacteria</taxon>
        <taxon>Bacillati</taxon>
        <taxon>Bacillota</taxon>
        <taxon>Erysipelotrichia</taxon>
        <taxon>Erysipelotrichales</taxon>
        <taxon>Erysipelotrichaceae</taxon>
        <taxon>Amedibacillus</taxon>
    </lineage>
</organism>
<sequence>MQQIFSLEKNCSFRSFILKKGRFYEREICQRNAIVF</sequence>
<comment type="caution">
    <text evidence="1">The sequence shown here is derived from an EMBL/GenBank/DDBJ whole genome shotgun (WGS) entry which is preliminary data.</text>
</comment>
<accession>A8RDI1</accession>
<evidence type="ECO:0000313" key="1">
    <source>
        <dbReference type="EMBL" id="EDP10693.1"/>
    </source>
</evidence>
<dbReference type="EMBL" id="ABAW02000024">
    <property type="protein sequence ID" value="EDP10693.1"/>
    <property type="molecule type" value="Genomic_DNA"/>
</dbReference>
<protein>
    <submittedName>
        <fullName evidence="1">Uncharacterized protein</fullName>
    </submittedName>
</protein>
<proteinExistence type="predicted"/>
<dbReference type="AlphaFoldDB" id="A8RDI1"/>
<gene>
    <name evidence="1" type="ORF">EUBDOL_01951</name>
</gene>